<gene>
    <name evidence="2" type="ORF">A2Z33_03850</name>
</gene>
<keyword evidence="1" id="KW-1133">Transmembrane helix</keyword>
<evidence type="ECO:0008006" key="4">
    <source>
        <dbReference type="Google" id="ProtNLM"/>
    </source>
</evidence>
<keyword evidence="1" id="KW-0812">Transmembrane</keyword>
<evidence type="ECO:0000256" key="1">
    <source>
        <dbReference type="SAM" id="Phobius"/>
    </source>
</evidence>
<evidence type="ECO:0000313" key="3">
    <source>
        <dbReference type="Proteomes" id="UP000178448"/>
    </source>
</evidence>
<evidence type="ECO:0000313" key="2">
    <source>
        <dbReference type="EMBL" id="OGG04255.1"/>
    </source>
</evidence>
<organism evidence="2 3">
    <name type="scientific">Candidatus Gottesmanbacteria bacterium RBG_16_52_11</name>
    <dbReference type="NCBI Taxonomy" id="1798374"/>
    <lineage>
        <taxon>Bacteria</taxon>
        <taxon>Candidatus Gottesmaniibacteriota</taxon>
    </lineage>
</organism>
<reference evidence="2 3" key="1">
    <citation type="journal article" date="2016" name="Nat. Commun.">
        <title>Thousands of microbial genomes shed light on interconnected biogeochemical processes in an aquifer system.</title>
        <authorList>
            <person name="Anantharaman K."/>
            <person name="Brown C.T."/>
            <person name="Hug L.A."/>
            <person name="Sharon I."/>
            <person name="Castelle C.J."/>
            <person name="Probst A.J."/>
            <person name="Thomas B.C."/>
            <person name="Singh A."/>
            <person name="Wilkins M.J."/>
            <person name="Karaoz U."/>
            <person name="Brodie E.L."/>
            <person name="Williams K.H."/>
            <person name="Hubbard S.S."/>
            <person name="Banfield J.F."/>
        </authorList>
    </citation>
    <scope>NUCLEOTIDE SEQUENCE [LARGE SCALE GENOMIC DNA]</scope>
</reference>
<protein>
    <recommendedName>
        <fullName evidence="4">Glycosyltransferase RgtA/B/C/D-like domain-containing protein</fullName>
    </recommendedName>
</protein>
<comment type="caution">
    <text evidence="2">The sequence shown here is derived from an EMBL/GenBank/DDBJ whole genome shotgun (WGS) entry which is preliminary data.</text>
</comment>
<feature type="transmembrane region" description="Helical" evidence="1">
    <location>
        <begin position="331"/>
        <end position="350"/>
    </location>
</feature>
<dbReference type="AlphaFoldDB" id="A0A1F5YVV4"/>
<feature type="transmembrane region" description="Helical" evidence="1">
    <location>
        <begin position="226"/>
        <end position="243"/>
    </location>
</feature>
<feature type="transmembrane region" description="Helical" evidence="1">
    <location>
        <begin position="204"/>
        <end position="220"/>
    </location>
</feature>
<keyword evidence="1" id="KW-0472">Membrane</keyword>
<feature type="transmembrane region" description="Helical" evidence="1">
    <location>
        <begin position="131"/>
        <end position="150"/>
    </location>
</feature>
<dbReference type="Proteomes" id="UP000178448">
    <property type="component" value="Unassembled WGS sequence"/>
</dbReference>
<accession>A0A1F5YVV4</accession>
<proteinExistence type="predicted"/>
<feature type="transmembrane region" description="Helical" evidence="1">
    <location>
        <begin position="170"/>
        <end position="192"/>
    </location>
</feature>
<feature type="transmembrane region" description="Helical" evidence="1">
    <location>
        <begin position="263"/>
        <end position="284"/>
    </location>
</feature>
<feature type="transmembrane region" description="Helical" evidence="1">
    <location>
        <begin position="6"/>
        <end position="26"/>
    </location>
</feature>
<sequence>MKGKIFFILCTAFVVFSMWPTVYEIGRRDDLRPNRYFELVHNFYTDFNFYLSRIRQGLEGNLTVHETYTSEPHQGSFLHVMYLGLGWLGRFVRIPWHRTADIYHVSRIVLAFTLLWMMVEIARRTFTRFRWQLVAFLFAVTASTWPKFVPMDDGSTRIGGYMPWWSVMDSLQRITFIPHLLASQILIAFILYAMSDPATIRRPGNWIFVGFLMFALGIILPPGYLFVVAALGMMVVLEFLLDIRIAAGKRFVPWMLSHSLPRVVPVFMGAPAIIYLALMTSFFPWKQLALADILNPLPFRYPEYLQALGPMLPLGIMGLIWAIVRRERIMVLSAAWIIAWAALLVIFNFIPQQSPLRFSEMIPHIPLSMLGAYFFMRMAGKFTPRSGLVSPEPYRRFQETYTALENQPAKLASGIGKLVNAAAADTRELAGSVSAAIRKQIRKDPPVKVLMHFWSYLLPAALIIFEIAHMHSSWLWQRDFVDHKIRAMYPLVPTGSYVMYPLKDFVSAIRWIQDNTSRDTVILSETTSGNYIPVYSGNRVYVGHDNTVNYQEKELYVKSFFSGRMPADQVRKWLKDDNLNWVFFGPQEKEDGGITELAGVYPFLEEAFRNEFVTVYRVK</sequence>
<feature type="transmembrane region" description="Helical" evidence="1">
    <location>
        <begin position="102"/>
        <end position="119"/>
    </location>
</feature>
<feature type="transmembrane region" description="Helical" evidence="1">
    <location>
        <begin position="304"/>
        <end position="324"/>
    </location>
</feature>
<dbReference type="EMBL" id="MFJD01000004">
    <property type="protein sequence ID" value="OGG04255.1"/>
    <property type="molecule type" value="Genomic_DNA"/>
</dbReference>
<name>A0A1F5YVV4_9BACT</name>
<dbReference type="STRING" id="1798374.A2Z33_03850"/>